<sequence>MNSTFNETEDAPSPPGMIAPILSLDPIARLMFHVAAVASNSTITPTTSAVESADDPLQELIDRINRAQQEECDRLANSCENRTLYTWLVGYGFIFVFLLALFGNVVNLLIYNSDHIKYYIAIRMLCTRLLMNSLTLICMLPQALRIVSAWDSGSHIDELYWIYYPYQIYFVNLFGFCAMWLVCLSKFSLTLKIHISRLTVLMTAECYLHVFFPSHSKSLCTKRNLSRSYMIIISVGALLALMYKFNRSVTMSTHCNRVIPTIHASEDFIMICLEKIHTFANLLLAIVVPMGLLLFMAASILWKLVLKKTDFVSHFTAEKRCVTRITLITTGLQLIAELPPIPVFLYATIFGPAVTNEPAICVWNTIAVFLGLCNVSLSFFVYLVFSDKFREMVKSRLSELIPCFSTPRSLVHYSNETSNPKQRTNLLAREQIRIKQSDTESSVCTETYLLNEKSSTNDDSFL</sequence>
<keyword evidence="3" id="KW-1133">Transmembrane helix</keyword>
<dbReference type="GO" id="GO:0016020">
    <property type="term" value="C:membrane"/>
    <property type="evidence" value="ECO:0007669"/>
    <property type="project" value="UniProtKB-SubCell"/>
</dbReference>
<dbReference type="FunCoup" id="E3MK61">
    <property type="interactions" value="9"/>
</dbReference>
<keyword evidence="4" id="KW-0472">Membrane</keyword>
<dbReference type="InterPro" id="IPR017452">
    <property type="entry name" value="GPCR_Rhodpsn_7TM"/>
</dbReference>
<evidence type="ECO:0000256" key="1">
    <source>
        <dbReference type="ARBA" id="ARBA00004370"/>
    </source>
</evidence>
<dbReference type="OrthoDB" id="5827614at2759"/>
<evidence type="ECO:0000256" key="4">
    <source>
        <dbReference type="ARBA" id="ARBA00023136"/>
    </source>
</evidence>
<dbReference type="HOGENOM" id="CLU_592172_0_0_1"/>
<dbReference type="CDD" id="cd14978">
    <property type="entry name" value="7tmA_FMRFamide_R-like"/>
    <property type="match status" value="1"/>
</dbReference>
<accession>E3MK61</accession>
<evidence type="ECO:0000313" key="5">
    <source>
        <dbReference type="EMBL" id="EFP03872.1"/>
    </source>
</evidence>
<dbReference type="EMBL" id="DS268451">
    <property type="protein sequence ID" value="EFP03872.1"/>
    <property type="molecule type" value="Genomic_DNA"/>
</dbReference>
<comment type="subcellular location">
    <subcellularLocation>
        <location evidence="1">Membrane</location>
    </subcellularLocation>
</comment>
<organism evidence="6">
    <name type="scientific">Caenorhabditis remanei</name>
    <name type="common">Caenorhabditis vulgaris</name>
    <dbReference type="NCBI Taxonomy" id="31234"/>
    <lineage>
        <taxon>Eukaryota</taxon>
        <taxon>Metazoa</taxon>
        <taxon>Ecdysozoa</taxon>
        <taxon>Nematoda</taxon>
        <taxon>Chromadorea</taxon>
        <taxon>Rhabditida</taxon>
        <taxon>Rhabditina</taxon>
        <taxon>Rhabditomorpha</taxon>
        <taxon>Rhabditoidea</taxon>
        <taxon>Rhabditidae</taxon>
        <taxon>Peloderinae</taxon>
        <taxon>Caenorhabditis</taxon>
    </lineage>
</organism>
<name>E3MK61_CAERE</name>
<dbReference type="PROSITE" id="PS50262">
    <property type="entry name" value="G_PROTEIN_RECEP_F1_2"/>
    <property type="match status" value="1"/>
</dbReference>
<dbReference type="Gene3D" id="1.20.1070.10">
    <property type="entry name" value="Rhodopsin 7-helix transmembrane proteins"/>
    <property type="match status" value="1"/>
</dbReference>
<evidence type="ECO:0000256" key="2">
    <source>
        <dbReference type="ARBA" id="ARBA00022692"/>
    </source>
</evidence>
<protein>
    <submittedName>
        <fullName evidence="5">Uncharacterized protein</fullName>
    </submittedName>
</protein>
<keyword evidence="6" id="KW-1185">Reference proteome</keyword>
<dbReference type="PANTHER" id="PTHR46641">
    <property type="entry name" value="FMRFAMIDE RECEPTOR-RELATED"/>
    <property type="match status" value="1"/>
</dbReference>
<dbReference type="OMA" id="RCVTRIT"/>
<dbReference type="Proteomes" id="UP000008281">
    <property type="component" value="Unassembled WGS sequence"/>
</dbReference>
<dbReference type="SUPFAM" id="SSF81321">
    <property type="entry name" value="Family A G protein-coupled receptor-like"/>
    <property type="match status" value="1"/>
</dbReference>
<dbReference type="PANTHER" id="PTHR46641:SF8">
    <property type="entry name" value="G-PROTEIN COUPLED RECEPTORS FAMILY 1 PROFILE DOMAIN-CONTAINING PROTEIN"/>
    <property type="match status" value="1"/>
</dbReference>
<dbReference type="AlphaFoldDB" id="E3MK61"/>
<evidence type="ECO:0000256" key="3">
    <source>
        <dbReference type="ARBA" id="ARBA00022989"/>
    </source>
</evidence>
<dbReference type="InterPro" id="IPR052954">
    <property type="entry name" value="GPCR-Ligand_Int"/>
</dbReference>
<gene>
    <name evidence="5" type="ORF">CRE_28718</name>
</gene>
<keyword evidence="2" id="KW-0812">Transmembrane</keyword>
<evidence type="ECO:0000313" key="6">
    <source>
        <dbReference type="Proteomes" id="UP000008281"/>
    </source>
</evidence>
<proteinExistence type="predicted"/>
<reference evidence="5" key="1">
    <citation type="submission" date="2007-07" db="EMBL/GenBank/DDBJ databases">
        <title>PCAP assembly of the Caenorhabditis remanei genome.</title>
        <authorList>
            <consortium name="The Caenorhabditis remanei Sequencing Consortium"/>
            <person name="Wilson R.K."/>
        </authorList>
    </citation>
    <scope>NUCLEOTIDE SEQUENCE [LARGE SCALE GENOMIC DNA]</scope>
    <source>
        <strain evidence="5">PB4641</strain>
    </source>
</reference>
<dbReference type="eggNOG" id="ENOG502SKXJ">
    <property type="taxonomic scope" value="Eukaryota"/>
</dbReference>